<gene>
    <name evidence="3" type="ORF">SNAT2548_LOCUS24454</name>
</gene>
<comment type="caution">
    <text evidence="3">The sequence shown here is derived from an EMBL/GenBank/DDBJ whole genome shotgun (WGS) entry which is preliminary data.</text>
</comment>
<evidence type="ECO:0000313" key="4">
    <source>
        <dbReference type="Proteomes" id="UP000604046"/>
    </source>
</evidence>
<feature type="signal peptide" evidence="2">
    <location>
        <begin position="1"/>
        <end position="23"/>
    </location>
</feature>
<keyword evidence="4" id="KW-1185">Reference proteome</keyword>
<keyword evidence="1" id="KW-0812">Transmembrane</keyword>
<keyword evidence="2" id="KW-0732">Signal</keyword>
<keyword evidence="1" id="KW-0472">Membrane</keyword>
<evidence type="ECO:0000256" key="1">
    <source>
        <dbReference type="SAM" id="Phobius"/>
    </source>
</evidence>
<dbReference type="EMBL" id="CAJNDS010002358">
    <property type="protein sequence ID" value="CAE7448036.1"/>
    <property type="molecule type" value="Genomic_DNA"/>
</dbReference>
<protein>
    <recommendedName>
        <fullName evidence="5">EF-hand domain-containing protein</fullName>
    </recommendedName>
</protein>
<name>A0A812RNX5_9DINO</name>
<accession>A0A812RNX5</accession>
<keyword evidence="1" id="KW-1133">Transmembrane helix</keyword>
<feature type="transmembrane region" description="Helical" evidence="1">
    <location>
        <begin position="39"/>
        <end position="62"/>
    </location>
</feature>
<sequence>MDVCGCVCVVCVCVSICVSVCQSLSLSLSPSLSPCLSVSLSLSVFVCVFCVCLKFWVCCISVQLPSRSQSQQCGQDPGAWFDAMDIDRTGDLDLDEAQSGKVLWLRELGFSKRFSTVCIGAWGTGLHLSPTVTGALFPPGLQVEAEAVGQRCMKTH</sequence>
<evidence type="ECO:0008006" key="5">
    <source>
        <dbReference type="Google" id="ProtNLM"/>
    </source>
</evidence>
<feature type="chain" id="PRO_5032312925" description="EF-hand domain-containing protein" evidence="2">
    <location>
        <begin position="24"/>
        <end position="156"/>
    </location>
</feature>
<reference evidence="3" key="1">
    <citation type="submission" date="2021-02" db="EMBL/GenBank/DDBJ databases">
        <authorList>
            <person name="Dougan E. K."/>
            <person name="Rhodes N."/>
            <person name="Thang M."/>
            <person name="Chan C."/>
        </authorList>
    </citation>
    <scope>NUCLEOTIDE SEQUENCE</scope>
</reference>
<dbReference type="AlphaFoldDB" id="A0A812RNX5"/>
<evidence type="ECO:0000313" key="3">
    <source>
        <dbReference type="EMBL" id="CAE7448036.1"/>
    </source>
</evidence>
<proteinExistence type="predicted"/>
<evidence type="ECO:0000256" key="2">
    <source>
        <dbReference type="SAM" id="SignalP"/>
    </source>
</evidence>
<organism evidence="3 4">
    <name type="scientific">Symbiodinium natans</name>
    <dbReference type="NCBI Taxonomy" id="878477"/>
    <lineage>
        <taxon>Eukaryota</taxon>
        <taxon>Sar</taxon>
        <taxon>Alveolata</taxon>
        <taxon>Dinophyceae</taxon>
        <taxon>Suessiales</taxon>
        <taxon>Symbiodiniaceae</taxon>
        <taxon>Symbiodinium</taxon>
    </lineage>
</organism>
<dbReference type="Proteomes" id="UP000604046">
    <property type="component" value="Unassembled WGS sequence"/>
</dbReference>